<evidence type="ECO:0000313" key="7">
    <source>
        <dbReference type="Proteomes" id="UP000075714"/>
    </source>
</evidence>
<dbReference type="OrthoDB" id="1862567at2759"/>
<name>A0A150GIT8_GONPE</name>
<evidence type="ECO:0000256" key="3">
    <source>
        <dbReference type="SAM" id="MobiDB-lite"/>
    </source>
</evidence>
<organism evidence="6 7">
    <name type="scientific">Gonium pectorale</name>
    <name type="common">Green alga</name>
    <dbReference type="NCBI Taxonomy" id="33097"/>
    <lineage>
        <taxon>Eukaryota</taxon>
        <taxon>Viridiplantae</taxon>
        <taxon>Chlorophyta</taxon>
        <taxon>core chlorophytes</taxon>
        <taxon>Chlorophyceae</taxon>
        <taxon>CS clade</taxon>
        <taxon>Chlamydomonadales</taxon>
        <taxon>Volvocaceae</taxon>
        <taxon>Gonium</taxon>
    </lineage>
</organism>
<dbReference type="InterPro" id="IPR002213">
    <property type="entry name" value="UDP_glucos_trans"/>
</dbReference>
<comment type="caution">
    <text evidence="6">The sequence shown here is derived from an EMBL/GenBank/DDBJ whole genome shotgun (WGS) entry which is preliminary data.</text>
</comment>
<feature type="transmembrane region" description="Helical" evidence="4">
    <location>
        <begin position="628"/>
        <end position="647"/>
    </location>
</feature>
<evidence type="ECO:0000256" key="5">
    <source>
        <dbReference type="SAM" id="SignalP"/>
    </source>
</evidence>
<feature type="signal peptide" evidence="5">
    <location>
        <begin position="1"/>
        <end position="16"/>
    </location>
</feature>
<keyword evidence="5" id="KW-0732">Signal</keyword>
<feature type="chain" id="PRO_5007562055" description="UDP-glycosyltransferases domain-containing protein" evidence="5">
    <location>
        <begin position="17"/>
        <end position="674"/>
    </location>
</feature>
<dbReference type="PANTHER" id="PTHR48043:SF145">
    <property type="entry name" value="FI06409P-RELATED"/>
    <property type="match status" value="1"/>
</dbReference>
<proteinExistence type="predicted"/>
<evidence type="ECO:0000256" key="1">
    <source>
        <dbReference type="ARBA" id="ARBA00022676"/>
    </source>
</evidence>
<dbReference type="CDD" id="cd03784">
    <property type="entry name" value="GT1_Gtf-like"/>
    <property type="match status" value="1"/>
</dbReference>
<evidence type="ECO:0000313" key="6">
    <source>
        <dbReference type="EMBL" id="KXZ49706.1"/>
    </source>
</evidence>
<dbReference type="EMBL" id="LSYV01000021">
    <property type="protein sequence ID" value="KXZ49706.1"/>
    <property type="molecule type" value="Genomic_DNA"/>
</dbReference>
<reference evidence="7" key="1">
    <citation type="journal article" date="2016" name="Nat. Commun.">
        <title>The Gonium pectorale genome demonstrates co-option of cell cycle regulation during the evolution of multicellularity.</title>
        <authorList>
            <person name="Hanschen E.R."/>
            <person name="Marriage T.N."/>
            <person name="Ferris P.J."/>
            <person name="Hamaji T."/>
            <person name="Toyoda A."/>
            <person name="Fujiyama A."/>
            <person name="Neme R."/>
            <person name="Noguchi H."/>
            <person name="Minakuchi Y."/>
            <person name="Suzuki M."/>
            <person name="Kawai-Toyooka H."/>
            <person name="Smith D.R."/>
            <person name="Sparks H."/>
            <person name="Anderson J."/>
            <person name="Bakaric R."/>
            <person name="Luria V."/>
            <person name="Karger A."/>
            <person name="Kirschner M.W."/>
            <person name="Durand P.M."/>
            <person name="Michod R.E."/>
            <person name="Nozaki H."/>
            <person name="Olson B.J."/>
        </authorList>
    </citation>
    <scope>NUCLEOTIDE SEQUENCE [LARGE SCALE GENOMIC DNA]</scope>
    <source>
        <strain evidence="7">NIES-2863</strain>
    </source>
</reference>
<dbReference type="STRING" id="33097.A0A150GIT8"/>
<dbReference type="Gene3D" id="3.40.50.2000">
    <property type="entry name" value="Glycogen Phosphorylase B"/>
    <property type="match status" value="2"/>
</dbReference>
<dbReference type="SUPFAM" id="SSF53756">
    <property type="entry name" value="UDP-Glycosyltransferase/glycogen phosphorylase"/>
    <property type="match status" value="1"/>
</dbReference>
<feature type="region of interest" description="Disordered" evidence="3">
    <location>
        <begin position="655"/>
        <end position="674"/>
    </location>
</feature>
<evidence type="ECO:0000256" key="4">
    <source>
        <dbReference type="SAM" id="Phobius"/>
    </source>
</evidence>
<keyword evidence="4" id="KW-0472">Membrane</keyword>
<dbReference type="Pfam" id="PF00201">
    <property type="entry name" value="UDPGT"/>
    <property type="match status" value="1"/>
</dbReference>
<sequence length="674" mass="71688">MALLVLLLLTLHGQQCAVFAAAQQDSDNGLPHEASPRAAGAAAAAGAGRGLPRYRILVAPLAWRAHALPLLKVSHELASRGHDVTVLLPQYQERWARDTLPRFAHERLHPHHRYPHLDCHGGRECLSGEGGAAEATATEAEGARAPPEGLTLLPYDAWDMEGQADAVVDKPPLEQLVADSRFDVFFGDVANFCVPTLAEFWRLPRVDFEVGAMHAIGTYNMYGQPFQPAVTSSFLVPLPANTVFGIKDWIANMASTALLMVMHRQVLQPGAEAFQRSVNMSAFEEFLQPGHPAWAWQPACGGGGGAGGPGGCSAPTSAALLRQRLLLLIINLDWSIHNRRSMGPHIKMVGALTPGPPLPLPPALRAFMSPPSAPGETGDARNGTDPRVIYVSGGSVFCFGDPGEAHLLLALLSLPERYRIVWKIPAKKRERLAARLEAMGDPAAAEAAAELKRATAAAAAVPSASDPRSPPPPASASRLLLLEWAPQNDILAQPAVALFVSQCGANGMQEAGYYGVPLLCVPVVAEQPLNAAFVASHGMGRVLDRGLLNGPAGQQAARRALTEVLADEAFRRAARLVSARMRAHPRPAAARAADWVEYAAAAARAGPPGFLVPAEAQLPWWRLAMLDVWAPVGLATWAAAAALAACVRRRRADGKSMAAGDGRRAKAEQRPHAD</sequence>
<evidence type="ECO:0008006" key="8">
    <source>
        <dbReference type="Google" id="ProtNLM"/>
    </source>
</evidence>
<dbReference type="Proteomes" id="UP000075714">
    <property type="component" value="Unassembled WGS sequence"/>
</dbReference>
<keyword evidence="1" id="KW-0328">Glycosyltransferase</keyword>
<keyword evidence="2" id="KW-0808">Transferase</keyword>
<dbReference type="AlphaFoldDB" id="A0A150GIT8"/>
<protein>
    <recommendedName>
        <fullName evidence="8">UDP-glycosyltransferases domain-containing protein</fullName>
    </recommendedName>
</protein>
<gene>
    <name evidence="6" type="ORF">GPECTOR_20g563</name>
</gene>
<dbReference type="GO" id="GO:0008194">
    <property type="term" value="F:UDP-glycosyltransferase activity"/>
    <property type="evidence" value="ECO:0007669"/>
    <property type="project" value="InterPro"/>
</dbReference>
<keyword evidence="7" id="KW-1185">Reference proteome</keyword>
<keyword evidence="4" id="KW-1133">Transmembrane helix</keyword>
<accession>A0A150GIT8</accession>
<feature type="compositionally biased region" description="Basic and acidic residues" evidence="3">
    <location>
        <begin position="661"/>
        <end position="674"/>
    </location>
</feature>
<dbReference type="InterPro" id="IPR050271">
    <property type="entry name" value="UDP-glycosyltransferase"/>
</dbReference>
<dbReference type="PANTHER" id="PTHR48043">
    <property type="entry name" value="EG:EG0003.4 PROTEIN-RELATED"/>
    <property type="match status" value="1"/>
</dbReference>
<keyword evidence="4" id="KW-0812">Transmembrane</keyword>
<evidence type="ECO:0000256" key="2">
    <source>
        <dbReference type="ARBA" id="ARBA00022679"/>
    </source>
</evidence>